<organism evidence="3 4">
    <name type="scientific">Paenibacillus arenosi</name>
    <dbReference type="NCBI Taxonomy" id="2774142"/>
    <lineage>
        <taxon>Bacteria</taxon>
        <taxon>Bacillati</taxon>
        <taxon>Bacillota</taxon>
        <taxon>Bacilli</taxon>
        <taxon>Bacillales</taxon>
        <taxon>Paenibacillaceae</taxon>
        <taxon>Paenibacillus</taxon>
    </lineage>
</organism>
<keyword evidence="1" id="KW-0472">Membrane</keyword>
<dbReference type="Pfam" id="PF04389">
    <property type="entry name" value="Peptidase_M28"/>
    <property type="match status" value="1"/>
</dbReference>
<feature type="transmembrane region" description="Helical" evidence="1">
    <location>
        <begin position="518"/>
        <end position="536"/>
    </location>
</feature>
<evidence type="ECO:0000313" key="4">
    <source>
        <dbReference type="Proteomes" id="UP000634529"/>
    </source>
</evidence>
<feature type="transmembrane region" description="Helical" evidence="1">
    <location>
        <begin position="408"/>
        <end position="426"/>
    </location>
</feature>
<sequence>MESVVKKEPTKSLKGIKTVSIAFVVLILIAATLFVDQPPRPQPSTAPATQFSAERAMQHLQFIAKESRPSGSERIKQVRDYVVAELTSLGIQPQVQQAEGMTYDNKLLELHNIVGVLKGKNSEGKALALMTHYDSVDLGPGANDAGVSVAALIETVRALTNGEPLRNDIWIVITDGEEEGLLGAKEFWGKAEHREQVGLVANFEARGSKGASIMFQTSEENGALIQHFAEAAPEPVTNSFMGDLYRLLPNDTDLTVTLRAGIPGINFAYLGGWTAYHTPLDNLDNVELSTLQHQGENALAMARQFGDANLENLRSPDQVYFSLFNLFIHYPQSIVTPITILLWFAVVALIVVAYRQQQIRLRGIMISVLAVIGSAILSLGAAYLLNQFISKLWAEKMTLFNGATYDAYLYHISFMLLTLLVQAFLMKKWNDRTNVLEIMLVGMMLFLVLLTVSAIWLPGASYLWMLPLIIHTIVIAFSLFKKDADKVLNGVPAMLITALAPIVLFTTFLHLLFQAMPLSLTLVLTVIFTFVLALLNPVCRLLTSHHRWFVIVLSVCMVGLLAWGWINAVPSEARPMYEHLLHDH</sequence>
<protein>
    <submittedName>
        <fullName evidence="3">M28 family peptidase</fullName>
    </submittedName>
</protein>
<reference evidence="3 4" key="1">
    <citation type="submission" date="2020-09" db="EMBL/GenBank/DDBJ databases">
        <title>Paenibacillus sp. CAU 1523 isolated from sand of Haeundae Beach.</title>
        <authorList>
            <person name="Kim W."/>
        </authorList>
    </citation>
    <scope>NUCLEOTIDE SEQUENCE [LARGE SCALE GENOMIC DNA]</scope>
    <source>
        <strain evidence="3 4">CAU 1523</strain>
    </source>
</reference>
<feature type="transmembrane region" description="Helical" evidence="1">
    <location>
        <begin position="548"/>
        <end position="566"/>
    </location>
</feature>
<dbReference type="SUPFAM" id="SSF53187">
    <property type="entry name" value="Zn-dependent exopeptidases"/>
    <property type="match status" value="1"/>
</dbReference>
<feature type="transmembrane region" description="Helical" evidence="1">
    <location>
        <begin position="366"/>
        <end position="388"/>
    </location>
</feature>
<keyword evidence="1" id="KW-0812">Transmembrane</keyword>
<keyword evidence="1" id="KW-1133">Transmembrane helix</keyword>
<proteinExistence type="predicted"/>
<feature type="transmembrane region" description="Helical" evidence="1">
    <location>
        <begin position="492"/>
        <end position="512"/>
    </location>
</feature>
<feature type="transmembrane region" description="Helical" evidence="1">
    <location>
        <begin position="16"/>
        <end position="35"/>
    </location>
</feature>
<gene>
    <name evidence="3" type="ORF">IFO66_02890</name>
</gene>
<feature type="transmembrane region" description="Helical" evidence="1">
    <location>
        <begin position="334"/>
        <end position="354"/>
    </location>
</feature>
<evidence type="ECO:0000256" key="1">
    <source>
        <dbReference type="SAM" id="Phobius"/>
    </source>
</evidence>
<accession>A0ABR9AU57</accession>
<dbReference type="Gene3D" id="3.40.630.10">
    <property type="entry name" value="Zn peptidases"/>
    <property type="match status" value="1"/>
</dbReference>
<keyword evidence="4" id="KW-1185">Reference proteome</keyword>
<dbReference type="RefSeq" id="WP_192023654.1">
    <property type="nucleotide sequence ID" value="NZ_JACYTN010000001.1"/>
</dbReference>
<feature type="transmembrane region" description="Helical" evidence="1">
    <location>
        <begin position="462"/>
        <end position="480"/>
    </location>
</feature>
<dbReference type="Proteomes" id="UP000634529">
    <property type="component" value="Unassembled WGS sequence"/>
</dbReference>
<evidence type="ECO:0000259" key="2">
    <source>
        <dbReference type="Pfam" id="PF04389"/>
    </source>
</evidence>
<dbReference type="EMBL" id="JACYTN010000001">
    <property type="protein sequence ID" value="MBD8497243.1"/>
    <property type="molecule type" value="Genomic_DNA"/>
</dbReference>
<name>A0ABR9AU57_9BACL</name>
<dbReference type="InterPro" id="IPR007484">
    <property type="entry name" value="Peptidase_M28"/>
</dbReference>
<dbReference type="PANTHER" id="PTHR12147:SF26">
    <property type="entry name" value="PEPTIDASE M28 DOMAIN-CONTAINING PROTEIN"/>
    <property type="match status" value="1"/>
</dbReference>
<dbReference type="InterPro" id="IPR045175">
    <property type="entry name" value="M28_fam"/>
</dbReference>
<comment type="caution">
    <text evidence="3">The sequence shown here is derived from an EMBL/GenBank/DDBJ whole genome shotgun (WGS) entry which is preliminary data.</text>
</comment>
<dbReference type="PANTHER" id="PTHR12147">
    <property type="entry name" value="METALLOPEPTIDASE M28 FAMILY MEMBER"/>
    <property type="match status" value="1"/>
</dbReference>
<feature type="domain" description="Peptidase M28" evidence="2">
    <location>
        <begin position="112"/>
        <end position="301"/>
    </location>
</feature>
<evidence type="ECO:0000313" key="3">
    <source>
        <dbReference type="EMBL" id="MBD8497243.1"/>
    </source>
</evidence>
<feature type="transmembrane region" description="Helical" evidence="1">
    <location>
        <begin position="438"/>
        <end position="456"/>
    </location>
</feature>